<name>A0AAN9LYH9_CANGL</name>
<accession>A0AAN9LYH9</accession>
<dbReference type="InterPro" id="IPR036322">
    <property type="entry name" value="WD40_repeat_dom_sf"/>
</dbReference>
<dbReference type="Proteomes" id="UP001367508">
    <property type="component" value="Unassembled WGS sequence"/>
</dbReference>
<dbReference type="EMBL" id="JAYMYQ010000003">
    <property type="protein sequence ID" value="KAK7344517.1"/>
    <property type="molecule type" value="Genomic_DNA"/>
</dbReference>
<dbReference type="GO" id="GO:0000028">
    <property type="term" value="P:ribosomal small subunit assembly"/>
    <property type="evidence" value="ECO:0007669"/>
    <property type="project" value="TreeGrafter"/>
</dbReference>
<dbReference type="SUPFAM" id="SSF50978">
    <property type="entry name" value="WD40 repeat-like"/>
    <property type="match status" value="1"/>
</dbReference>
<keyword evidence="2" id="KW-1185">Reference proteome</keyword>
<dbReference type="PANTHER" id="PTHR19858">
    <property type="entry name" value="WD40 REPEAT PROTEIN"/>
    <property type="match status" value="1"/>
</dbReference>
<dbReference type="GO" id="GO:0034388">
    <property type="term" value="C:Pwp2p-containing subcomplex of 90S preribosome"/>
    <property type="evidence" value="ECO:0007669"/>
    <property type="project" value="TreeGrafter"/>
</dbReference>
<dbReference type="GO" id="GO:0000462">
    <property type="term" value="P:maturation of SSU-rRNA from tricistronic rRNA transcript (SSU-rRNA, 5.8S rRNA, LSU-rRNA)"/>
    <property type="evidence" value="ECO:0007669"/>
    <property type="project" value="TreeGrafter"/>
</dbReference>
<dbReference type="InterPro" id="IPR027145">
    <property type="entry name" value="PWP2"/>
</dbReference>
<evidence type="ECO:0000313" key="2">
    <source>
        <dbReference type="Proteomes" id="UP001367508"/>
    </source>
</evidence>
<reference evidence="1 2" key="1">
    <citation type="submission" date="2024-01" db="EMBL/GenBank/DDBJ databases">
        <title>The genomes of 5 underutilized Papilionoideae crops provide insights into root nodulation and disease resistanc.</title>
        <authorList>
            <person name="Jiang F."/>
        </authorList>
    </citation>
    <scope>NUCLEOTIDE SEQUENCE [LARGE SCALE GENOMIC DNA]</scope>
    <source>
        <strain evidence="1">LVBAO_FW01</strain>
        <tissue evidence="1">Leaves</tissue>
    </source>
</reference>
<organism evidence="1 2">
    <name type="scientific">Canavalia gladiata</name>
    <name type="common">Sword bean</name>
    <name type="synonym">Dolichos gladiatus</name>
    <dbReference type="NCBI Taxonomy" id="3824"/>
    <lineage>
        <taxon>Eukaryota</taxon>
        <taxon>Viridiplantae</taxon>
        <taxon>Streptophyta</taxon>
        <taxon>Embryophyta</taxon>
        <taxon>Tracheophyta</taxon>
        <taxon>Spermatophyta</taxon>
        <taxon>Magnoliopsida</taxon>
        <taxon>eudicotyledons</taxon>
        <taxon>Gunneridae</taxon>
        <taxon>Pentapetalae</taxon>
        <taxon>rosids</taxon>
        <taxon>fabids</taxon>
        <taxon>Fabales</taxon>
        <taxon>Fabaceae</taxon>
        <taxon>Papilionoideae</taxon>
        <taxon>50 kb inversion clade</taxon>
        <taxon>NPAAA clade</taxon>
        <taxon>indigoferoid/millettioid clade</taxon>
        <taxon>Phaseoleae</taxon>
        <taxon>Canavalia</taxon>
    </lineage>
</organism>
<dbReference type="AlphaFoldDB" id="A0AAN9LYH9"/>
<evidence type="ECO:0000313" key="1">
    <source>
        <dbReference type="EMBL" id="KAK7344517.1"/>
    </source>
</evidence>
<dbReference type="PANTHER" id="PTHR19858:SF0">
    <property type="entry name" value="PERIODIC TRYPTOPHAN PROTEIN 2 HOMOLOG"/>
    <property type="match status" value="1"/>
</dbReference>
<comment type="caution">
    <text evidence="1">The sequence shown here is derived from an EMBL/GenBank/DDBJ whole genome shotgun (WGS) entry which is preliminary data.</text>
</comment>
<proteinExistence type="predicted"/>
<sequence>MYTIQGSKDIAGGHLMTDRRSATNSTLGKCFTTLCYSADGSYILVAGSSKYICMYDVADQTLPLGIWVNGDHLMMKANPNASWLAPPRLVLVCTHFDLSIAFCEGLRSIPEALRHTSLRLRFWRLMTTQC</sequence>
<gene>
    <name evidence="1" type="ORF">VNO77_14200</name>
</gene>
<dbReference type="GO" id="GO:0032040">
    <property type="term" value="C:small-subunit processome"/>
    <property type="evidence" value="ECO:0007669"/>
    <property type="project" value="TreeGrafter"/>
</dbReference>
<protein>
    <submittedName>
        <fullName evidence="1">Uncharacterized protein</fullName>
    </submittedName>
</protein>